<dbReference type="Gene3D" id="3.40.50.300">
    <property type="entry name" value="P-loop containing nucleotide triphosphate hydrolases"/>
    <property type="match status" value="1"/>
</dbReference>
<evidence type="ECO:0000313" key="4">
    <source>
        <dbReference type="Proteomes" id="UP000001882"/>
    </source>
</evidence>
<accession>D1Z0R3</accession>
<dbReference type="SUPFAM" id="SSF52540">
    <property type="entry name" value="P-loop containing nucleoside triphosphate hydrolases"/>
    <property type="match status" value="1"/>
</dbReference>
<dbReference type="InterPro" id="IPR003959">
    <property type="entry name" value="ATPase_AAA_core"/>
</dbReference>
<dbReference type="AlphaFoldDB" id="D1Z0R3"/>
<dbReference type="Proteomes" id="UP000001882">
    <property type="component" value="Chromosome"/>
</dbReference>
<dbReference type="PANTHER" id="PTHR43581:SF2">
    <property type="entry name" value="EXCINUCLEASE ATPASE SUBUNIT"/>
    <property type="match status" value="1"/>
</dbReference>
<dbReference type="PATRIC" id="fig|304371.9.peg.2253"/>
<dbReference type="PANTHER" id="PTHR43581">
    <property type="entry name" value="ATP/GTP PHOSPHATASE"/>
    <property type="match status" value="1"/>
</dbReference>
<organism evidence="3 4">
    <name type="scientific">Methanocella paludicola (strain DSM 17711 / JCM 13418 / NBRC 101707 / SANAE)</name>
    <dbReference type="NCBI Taxonomy" id="304371"/>
    <lineage>
        <taxon>Archaea</taxon>
        <taxon>Methanobacteriati</taxon>
        <taxon>Methanobacteriota</taxon>
        <taxon>Stenosarchaea group</taxon>
        <taxon>Methanomicrobia</taxon>
        <taxon>Methanocellales</taxon>
        <taxon>Methanocellaceae</taxon>
        <taxon>Methanocella</taxon>
    </lineage>
</organism>
<dbReference type="EMBL" id="AP011532">
    <property type="protein sequence ID" value="BAI62285.1"/>
    <property type="molecule type" value="Genomic_DNA"/>
</dbReference>
<dbReference type="InterPro" id="IPR041685">
    <property type="entry name" value="AAA_GajA/Old/RecF-like"/>
</dbReference>
<protein>
    <recommendedName>
        <fullName evidence="5">ATPase AAA-type core domain-containing protein</fullName>
    </recommendedName>
</protein>
<gene>
    <name evidence="3" type="ordered locus">MCP_2213</name>
</gene>
<feature type="domain" description="ATPase AAA-type core" evidence="2">
    <location>
        <begin position="331"/>
        <end position="400"/>
    </location>
</feature>
<dbReference type="eggNOG" id="arCOG03233">
    <property type="taxonomic scope" value="Archaea"/>
</dbReference>
<evidence type="ECO:0000313" key="3">
    <source>
        <dbReference type="EMBL" id="BAI62285.1"/>
    </source>
</evidence>
<dbReference type="InterPro" id="IPR027417">
    <property type="entry name" value="P-loop_NTPase"/>
</dbReference>
<sequence length="471" mass="52843">MVSIAEARNKRSSSYEVKGISKISVAGFKSIYDEKSISIYPLTILSGSNSSGKSSIFQPLLMMKQTMEESYDPGDLLIDGPHVRYYSAKEFLSKIGNEVADKFSITIEVDGEKSIRETFKRGKNKPVELVEASFTSKKSNVRLKPGMDEKDLIKKYWFFNDQYESFRKSLNSFILDNKRLSDNGIDTDNLNIGLKILRKRCMLNVVFSVTGAYGKAIISPSVLPIPGFEDLSRVENHILGIIHVPTLRGNPQRVYKTTAVGPQFPGTLDNYVASIINHWKVTNNPALNKLGNWLKTLGLTWKIDAKQINDTQVEILLHRLPKKTSDPEDMVNIADVGFGVSQVLPVLVALLVAKRDQIVYIEQPEIHLHPRAQYKLAEMLVETANRGVKVVIETHSMLLLTGIQTYIAEGKITTDNVKLHWFSRNDDGVTDVISTSFDKRGSFGECPIDFAEIELEADSRYLDASELHPVD</sequence>
<dbReference type="STRING" id="304371.MCP_2213"/>
<dbReference type="Pfam" id="PF13304">
    <property type="entry name" value="AAA_21"/>
    <property type="match status" value="1"/>
</dbReference>
<dbReference type="InterPro" id="IPR014592">
    <property type="entry name" value="P-loop_UCP034888"/>
</dbReference>
<dbReference type="GO" id="GO:0016887">
    <property type="term" value="F:ATP hydrolysis activity"/>
    <property type="evidence" value="ECO:0007669"/>
    <property type="project" value="InterPro"/>
</dbReference>
<dbReference type="PIRSF" id="PIRSF034888">
    <property type="entry name" value="P-loop_UCP034888"/>
    <property type="match status" value="1"/>
</dbReference>
<dbReference type="Pfam" id="PF13175">
    <property type="entry name" value="AAA_15"/>
    <property type="match status" value="1"/>
</dbReference>
<keyword evidence="4" id="KW-1185">Reference proteome</keyword>
<feature type="domain" description="Endonuclease GajA/Old nuclease/RecF-like AAA" evidence="1">
    <location>
        <begin position="20"/>
        <end position="149"/>
    </location>
</feature>
<dbReference type="InParanoid" id="D1Z0R3"/>
<name>D1Z0R3_METPS</name>
<evidence type="ECO:0000259" key="1">
    <source>
        <dbReference type="Pfam" id="PF13175"/>
    </source>
</evidence>
<evidence type="ECO:0008006" key="5">
    <source>
        <dbReference type="Google" id="ProtNLM"/>
    </source>
</evidence>
<proteinExistence type="predicted"/>
<dbReference type="InterPro" id="IPR051396">
    <property type="entry name" value="Bact_Antivir_Def_Nuclease"/>
</dbReference>
<reference evidence="4" key="3">
    <citation type="journal article" date="2011" name="PLoS ONE">
        <title>Genome sequence of a mesophilic hydrogenotrophic methanogen Methanocella paludicola, the first cultivated representative of the order Methanocellales.</title>
        <authorList>
            <person name="Sakai S."/>
            <person name="Takaki Y."/>
            <person name="Shimamura S."/>
            <person name="Sekine M."/>
            <person name="Tajima T."/>
            <person name="Kosugi H."/>
            <person name="Ichikawa N."/>
            <person name="Tasumi E."/>
            <person name="Hiraki A.T."/>
            <person name="Shimizu A."/>
            <person name="Kato Y."/>
            <person name="Nishiko R."/>
            <person name="Mori K."/>
            <person name="Fujita N."/>
            <person name="Imachi H."/>
            <person name="Takai K."/>
        </authorList>
    </citation>
    <scope>NUCLEOTIDE SEQUENCE [LARGE SCALE GENOMIC DNA]</scope>
    <source>
        <strain evidence="4">DSM 17711 / JCM 13418 / NBRC 101707 / SANAE</strain>
    </source>
</reference>
<reference evidence="3 4" key="2">
    <citation type="journal article" date="2008" name="Int. J. Syst. Evol. Microbiol.">
        <title>Methanocella paludicola gen. nov., sp. nov., a methane-producing archaeon, the first isolate of the lineage 'Rice Cluster I', and proposal of the new archaeal order Methanocellales ord. nov.</title>
        <authorList>
            <person name="Sakai S."/>
            <person name="Imachi H."/>
            <person name="Hanada S."/>
            <person name="Ohashi A."/>
            <person name="Harada H."/>
            <person name="Kamagata Y."/>
        </authorList>
    </citation>
    <scope>NUCLEOTIDE SEQUENCE [LARGE SCALE GENOMIC DNA]</scope>
    <source>
        <strain evidence="4">DSM 17711 / JCM 13418 / NBRC 101707 / SANAE</strain>
    </source>
</reference>
<dbReference type="KEGG" id="mpd:MCP_2213"/>
<evidence type="ECO:0000259" key="2">
    <source>
        <dbReference type="Pfam" id="PF13304"/>
    </source>
</evidence>
<dbReference type="GO" id="GO:0005524">
    <property type="term" value="F:ATP binding"/>
    <property type="evidence" value="ECO:0007669"/>
    <property type="project" value="InterPro"/>
</dbReference>
<reference evidence="3 4" key="1">
    <citation type="journal article" date="2007" name="Appl. Environ. Microbiol.">
        <title>Isolation of key methanogens for global methane emission from rice paddy fields: a novel isolate affiliated with the clone cluster rice cluster I.</title>
        <authorList>
            <person name="Sakai S."/>
            <person name="Imachi H."/>
            <person name="Sekiguchi Y."/>
            <person name="Ohashi A."/>
            <person name="Harada H."/>
            <person name="Kamagata Y."/>
        </authorList>
    </citation>
    <scope>NUCLEOTIDE SEQUENCE [LARGE SCALE GENOMIC DNA]</scope>
    <source>
        <strain evidence="4">DSM 17711 / JCM 13418 / NBRC 101707 / SANAE</strain>
    </source>
</reference>